<feature type="transmembrane region" description="Helical" evidence="6">
    <location>
        <begin position="150"/>
        <end position="167"/>
    </location>
</feature>
<feature type="transmembrane region" description="Helical" evidence="6">
    <location>
        <begin position="89"/>
        <end position="108"/>
    </location>
</feature>
<feature type="transmembrane region" description="Helical" evidence="6">
    <location>
        <begin position="204"/>
        <end position="222"/>
    </location>
</feature>
<dbReference type="Pfam" id="PF04893">
    <property type="entry name" value="Yip1"/>
    <property type="match status" value="1"/>
</dbReference>
<evidence type="ECO:0000256" key="5">
    <source>
        <dbReference type="ARBA" id="ARBA00023136"/>
    </source>
</evidence>
<evidence type="ECO:0000256" key="4">
    <source>
        <dbReference type="ARBA" id="ARBA00022989"/>
    </source>
</evidence>
<name>A0A7R9TK84_MICPS</name>
<keyword evidence="4 6" id="KW-1133">Transmembrane helix</keyword>
<proteinExistence type="inferred from homology"/>
<evidence type="ECO:0000256" key="3">
    <source>
        <dbReference type="ARBA" id="ARBA00022692"/>
    </source>
</evidence>
<dbReference type="AlphaFoldDB" id="A0A7R9TK84"/>
<feature type="transmembrane region" description="Helical" evidence="6">
    <location>
        <begin position="114"/>
        <end position="138"/>
    </location>
</feature>
<evidence type="ECO:0000259" key="7">
    <source>
        <dbReference type="Pfam" id="PF04893"/>
    </source>
</evidence>
<dbReference type="GO" id="GO:0006888">
    <property type="term" value="P:endoplasmic reticulum to Golgi vesicle-mediated transport"/>
    <property type="evidence" value="ECO:0007669"/>
    <property type="project" value="InterPro"/>
</dbReference>
<keyword evidence="5 6" id="KW-0472">Membrane</keyword>
<dbReference type="EMBL" id="HBDY01008048">
    <property type="protein sequence ID" value="CAD8237983.1"/>
    <property type="molecule type" value="Transcribed_RNA"/>
</dbReference>
<comment type="similarity">
    <text evidence="2 6">Belongs to the YIP1 family.</text>
</comment>
<keyword evidence="3 6" id="KW-0812">Transmembrane</keyword>
<dbReference type="InterPro" id="IPR006977">
    <property type="entry name" value="Yip1_dom"/>
</dbReference>
<reference evidence="8" key="1">
    <citation type="submission" date="2021-01" db="EMBL/GenBank/DDBJ databases">
        <authorList>
            <person name="Corre E."/>
            <person name="Pelletier E."/>
            <person name="Niang G."/>
            <person name="Scheremetjew M."/>
            <person name="Finn R."/>
            <person name="Kale V."/>
            <person name="Holt S."/>
            <person name="Cochrane G."/>
            <person name="Meng A."/>
            <person name="Brown T."/>
            <person name="Cohen L."/>
        </authorList>
    </citation>
    <scope>NUCLEOTIDE SEQUENCE</scope>
    <source>
        <strain evidence="8">RCC1614</strain>
    </source>
</reference>
<evidence type="ECO:0000256" key="2">
    <source>
        <dbReference type="ARBA" id="ARBA00010596"/>
    </source>
</evidence>
<feature type="transmembrane region" description="Helical" evidence="6">
    <location>
        <begin position="173"/>
        <end position="197"/>
    </location>
</feature>
<feature type="domain" description="Yip1" evidence="7">
    <location>
        <begin position="74"/>
        <end position="218"/>
    </location>
</feature>
<sequence length="224" mass="23818">MSNGSFGQAAPSSGGGGGTFSDDVDRLFSAAEVREGGLAGARDDLDWNTLDESVWRTLKRDVDRVASNTLFVLNPMRVARDPTRPMREWDLWGPLVFVLLLGVCLSHGDGDDASTVFSVVFATVAFGAVALTMNVLLLGGHIIFLQAISLLGYCLVPLNVAVFLMFISENVVWRTLLVCGAVAWSSWASVPFVSAAVPAARRALAVYPVILFLISLGVLAAVSA</sequence>
<dbReference type="GO" id="GO:0000139">
    <property type="term" value="C:Golgi membrane"/>
    <property type="evidence" value="ECO:0007669"/>
    <property type="project" value="UniProtKB-SubCell"/>
</dbReference>
<dbReference type="PANTHER" id="PTHR21236">
    <property type="entry name" value="GOLGI MEMBRANE PROTEIN YIP1"/>
    <property type="match status" value="1"/>
</dbReference>
<dbReference type="PANTHER" id="PTHR21236:SF1">
    <property type="entry name" value="PROTEIN YIPF6"/>
    <property type="match status" value="1"/>
</dbReference>
<accession>A0A7R9TK84</accession>
<organism evidence="8">
    <name type="scientific">Micromonas pusilla</name>
    <name type="common">Picoplanktonic green alga</name>
    <name type="synonym">Chromulina pusilla</name>
    <dbReference type="NCBI Taxonomy" id="38833"/>
    <lineage>
        <taxon>Eukaryota</taxon>
        <taxon>Viridiplantae</taxon>
        <taxon>Chlorophyta</taxon>
        <taxon>Mamiellophyceae</taxon>
        <taxon>Mamiellales</taxon>
        <taxon>Mamiellaceae</taxon>
        <taxon>Micromonas</taxon>
    </lineage>
</organism>
<evidence type="ECO:0000256" key="1">
    <source>
        <dbReference type="ARBA" id="ARBA00004141"/>
    </source>
</evidence>
<dbReference type="GO" id="GO:0005802">
    <property type="term" value="C:trans-Golgi network"/>
    <property type="evidence" value="ECO:0007669"/>
    <property type="project" value="TreeGrafter"/>
</dbReference>
<gene>
    <name evidence="8" type="ORF">MPUS1402_LOCUS5960</name>
</gene>
<protein>
    <recommendedName>
        <fullName evidence="6">Protein YIP</fullName>
    </recommendedName>
</protein>
<dbReference type="InterPro" id="IPR045231">
    <property type="entry name" value="Yip1/4-like"/>
</dbReference>
<comment type="subcellular location">
    <subcellularLocation>
        <location evidence="6">Golgi apparatus membrane</location>
        <topology evidence="6">Multi-pass membrane protein</topology>
    </subcellularLocation>
    <subcellularLocation>
        <location evidence="1">Membrane</location>
        <topology evidence="1">Multi-pass membrane protein</topology>
    </subcellularLocation>
</comment>
<evidence type="ECO:0000313" key="8">
    <source>
        <dbReference type="EMBL" id="CAD8237983.1"/>
    </source>
</evidence>
<evidence type="ECO:0000256" key="6">
    <source>
        <dbReference type="RuleBase" id="RU361264"/>
    </source>
</evidence>